<proteinExistence type="predicted"/>
<keyword evidence="2" id="KW-1185">Reference proteome</keyword>
<dbReference type="Proteomes" id="UP000094043">
    <property type="component" value="Chromosome 7"/>
</dbReference>
<protein>
    <submittedName>
        <fullName evidence="1">Uncharacterized protein</fullName>
    </submittedName>
</protein>
<gene>
    <name evidence="1" type="ORF">L203_105852</name>
</gene>
<dbReference type="Pfam" id="PF11093">
    <property type="entry name" value="Mitochondr_Som1"/>
    <property type="match status" value="1"/>
</dbReference>
<accession>A0AAJ8JY66</accession>
<sequence length="99" mass="11344">MPTPLHQKTALDDPPCRLFTITQYQCSPELSRLTCWPLDRIFRQCGKQPAIEVTNQVLSTPLSSEKGEWLGEKEGKRIVVDPSFLENPPRAKSWNDLYT</sequence>
<dbReference type="EMBL" id="CP143790">
    <property type="protein sequence ID" value="WVN90611.1"/>
    <property type="molecule type" value="Genomic_DNA"/>
</dbReference>
<organism evidence="1 2">
    <name type="scientific">Cryptococcus depauperatus CBS 7841</name>
    <dbReference type="NCBI Taxonomy" id="1295531"/>
    <lineage>
        <taxon>Eukaryota</taxon>
        <taxon>Fungi</taxon>
        <taxon>Dikarya</taxon>
        <taxon>Basidiomycota</taxon>
        <taxon>Agaricomycotina</taxon>
        <taxon>Tremellomycetes</taxon>
        <taxon>Tremellales</taxon>
        <taxon>Cryptococcaceae</taxon>
        <taxon>Cryptococcus</taxon>
    </lineage>
</organism>
<dbReference type="AlphaFoldDB" id="A0AAJ8JY66"/>
<reference evidence="1" key="2">
    <citation type="journal article" date="2022" name="Elife">
        <title>Obligate sexual reproduction of a homothallic fungus closely related to the Cryptococcus pathogenic species complex.</title>
        <authorList>
            <person name="Passer A.R."/>
            <person name="Clancey S.A."/>
            <person name="Shea T."/>
            <person name="David-Palma M."/>
            <person name="Averette A.F."/>
            <person name="Boekhout T."/>
            <person name="Porcel B.M."/>
            <person name="Nowrousian M."/>
            <person name="Cuomo C.A."/>
            <person name="Sun S."/>
            <person name="Heitman J."/>
            <person name="Coelho M.A."/>
        </authorList>
    </citation>
    <scope>NUCLEOTIDE SEQUENCE</scope>
    <source>
        <strain evidence="1">CBS 7841</strain>
    </source>
</reference>
<dbReference type="GO" id="GO:0042720">
    <property type="term" value="C:mitochondrial inner membrane peptidase complex"/>
    <property type="evidence" value="ECO:0007669"/>
    <property type="project" value="InterPro"/>
</dbReference>
<evidence type="ECO:0000313" key="2">
    <source>
        <dbReference type="Proteomes" id="UP000094043"/>
    </source>
</evidence>
<evidence type="ECO:0000313" key="1">
    <source>
        <dbReference type="EMBL" id="WVN90611.1"/>
    </source>
</evidence>
<dbReference type="KEGG" id="cdep:91090061"/>
<reference evidence="1" key="3">
    <citation type="submission" date="2024-01" db="EMBL/GenBank/DDBJ databases">
        <authorList>
            <person name="Coelho M.A."/>
            <person name="David-Palma M."/>
            <person name="Shea T."/>
            <person name="Sun S."/>
            <person name="Cuomo C.A."/>
            <person name="Heitman J."/>
        </authorList>
    </citation>
    <scope>NUCLEOTIDE SEQUENCE</scope>
    <source>
        <strain evidence="1">CBS 7841</strain>
    </source>
</reference>
<dbReference type="GeneID" id="91090061"/>
<dbReference type="InterPro" id="IPR024645">
    <property type="entry name" value="Mitochondr_Som1"/>
</dbReference>
<dbReference type="RefSeq" id="XP_066071311.1">
    <property type="nucleotide sequence ID" value="XM_066215214.1"/>
</dbReference>
<name>A0AAJ8JY66_9TREE</name>
<reference evidence="1" key="1">
    <citation type="submission" date="2016-06" db="EMBL/GenBank/DDBJ databases">
        <authorList>
            <person name="Cuomo C."/>
            <person name="Litvintseva A."/>
            <person name="Heitman J."/>
            <person name="Chen Y."/>
            <person name="Sun S."/>
            <person name="Springer D."/>
            <person name="Dromer F."/>
            <person name="Young S."/>
            <person name="Zeng Q."/>
            <person name="Chapman S."/>
            <person name="Gujja S."/>
            <person name="Saif S."/>
            <person name="Birren B."/>
        </authorList>
    </citation>
    <scope>NUCLEOTIDE SEQUENCE</scope>
    <source>
        <strain evidence="1">CBS 7841</strain>
    </source>
</reference>